<evidence type="ECO:0000313" key="3">
    <source>
        <dbReference type="EMBL" id="CAL1139233.1"/>
    </source>
</evidence>
<dbReference type="OrthoDB" id="437922at2759"/>
<evidence type="ECO:0000313" key="4">
    <source>
        <dbReference type="EMBL" id="CAL4773170.1"/>
    </source>
</evidence>
<reference evidence="3" key="2">
    <citation type="submission" date="2024-04" db="EMBL/GenBank/DDBJ databases">
        <authorList>
            <person name="Chen Y."/>
            <person name="Shah S."/>
            <person name="Dougan E. K."/>
            <person name="Thang M."/>
            <person name="Chan C."/>
        </authorList>
    </citation>
    <scope>NUCLEOTIDE SEQUENCE [LARGE SCALE GENOMIC DNA]</scope>
</reference>
<evidence type="ECO:0000259" key="1">
    <source>
        <dbReference type="PROSITE" id="PS50126"/>
    </source>
</evidence>
<dbReference type="InterPro" id="IPR003029">
    <property type="entry name" value="S1_domain"/>
</dbReference>
<dbReference type="EMBL" id="CAMXCT010001024">
    <property type="protein sequence ID" value="CAI3985858.1"/>
    <property type="molecule type" value="Genomic_DNA"/>
</dbReference>
<dbReference type="Gene3D" id="2.40.50.140">
    <property type="entry name" value="Nucleic acid-binding proteins"/>
    <property type="match status" value="2"/>
</dbReference>
<gene>
    <name evidence="2" type="ORF">C1SCF055_LOCUS13256</name>
</gene>
<feature type="domain" description="S1 motif" evidence="1">
    <location>
        <begin position="79"/>
        <end position="152"/>
    </location>
</feature>
<dbReference type="SMART" id="SM00316">
    <property type="entry name" value="S1"/>
    <property type="match status" value="2"/>
</dbReference>
<name>A0A9P1C6Z6_9DINO</name>
<dbReference type="EMBL" id="CAMXCT030001024">
    <property type="protein sequence ID" value="CAL4773170.1"/>
    <property type="molecule type" value="Genomic_DNA"/>
</dbReference>
<protein>
    <submittedName>
        <fullName evidence="4">S1 motif domain-containing protein</fullName>
    </submittedName>
</protein>
<reference evidence="2" key="1">
    <citation type="submission" date="2022-10" db="EMBL/GenBank/DDBJ databases">
        <authorList>
            <person name="Chen Y."/>
            <person name="Dougan E. K."/>
            <person name="Chan C."/>
            <person name="Rhodes N."/>
            <person name="Thang M."/>
        </authorList>
    </citation>
    <scope>NUCLEOTIDE SEQUENCE</scope>
</reference>
<dbReference type="AlphaFoldDB" id="A0A9P1C6Z6"/>
<proteinExistence type="predicted"/>
<accession>A0A9P1C6Z6</accession>
<keyword evidence="5" id="KW-1185">Reference proteome</keyword>
<dbReference type="GO" id="GO:0003676">
    <property type="term" value="F:nucleic acid binding"/>
    <property type="evidence" value="ECO:0007669"/>
    <property type="project" value="InterPro"/>
</dbReference>
<sequence length="233" mass="25988">MAARRAASRRVRAPFAALAALWLVAAVISLVQLNFVGPGISPPRRLARGFRSMRLVQQRAEPEIEHVPVSGKSLDLVVGKYYNAVVKKFVPNGVQLDLGVEKPGYLHVSRMKPKGEFVSDPSEVLTLKDVIPVRVWKIKGREVEVRVLQVMMPGAAQAEFQKRPLWDYKAGEELEGTVTGLRKRAAFVDVGAMVDAYFPEENWGDLEGKLELGQKLKFRIEKVMGSRIILEEA</sequence>
<feature type="domain" description="S1 motif" evidence="1">
    <location>
        <begin position="171"/>
        <end position="233"/>
    </location>
</feature>
<organism evidence="2">
    <name type="scientific">Cladocopium goreaui</name>
    <dbReference type="NCBI Taxonomy" id="2562237"/>
    <lineage>
        <taxon>Eukaryota</taxon>
        <taxon>Sar</taxon>
        <taxon>Alveolata</taxon>
        <taxon>Dinophyceae</taxon>
        <taxon>Suessiales</taxon>
        <taxon>Symbiodiniaceae</taxon>
        <taxon>Cladocopium</taxon>
    </lineage>
</organism>
<dbReference type="InterPro" id="IPR012340">
    <property type="entry name" value="NA-bd_OB-fold"/>
</dbReference>
<dbReference type="SUPFAM" id="SSF50249">
    <property type="entry name" value="Nucleic acid-binding proteins"/>
    <property type="match status" value="2"/>
</dbReference>
<dbReference type="EMBL" id="CAMXCT020001024">
    <property type="protein sequence ID" value="CAL1139233.1"/>
    <property type="molecule type" value="Genomic_DNA"/>
</dbReference>
<dbReference type="Proteomes" id="UP001152797">
    <property type="component" value="Unassembled WGS sequence"/>
</dbReference>
<dbReference type="PROSITE" id="PS50126">
    <property type="entry name" value="S1"/>
    <property type="match status" value="2"/>
</dbReference>
<comment type="caution">
    <text evidence="2">The sequence shown here is derived from an EMBL/GenBank/DDBJ whole genome shotgun (WGS) entry which is preliminary data.</text>
</comment>
<evidence type="ECO:0000313" key="5">
    <source>
        <dbReference type="Proteomes" id="UP001152797"/>
    </source>
</evidence>
<evidence type="ECO:0000313" key="2">
    <source>
        <dbReference type="EMBL" id="CAI3985858.1"/>
    </source>
</evidence>